<reference evidence="1" key="1">
    <citation type="journal article" date="2002" name="Nature">
        <title>The genome sequence and structure of rice chromosome 1.</title>
        <authorList>
            <person name="Sasaki T."/>
            <person name="Matsumoto T."/>
            <person name="Yamamoto K."/>
            <person name="Sakata K."/>
            <person name="Baba T."/>
            <person name="Katayose Y."/>
            <person name="Wu J."/>
            <person name="Niimura Y."/>
            <person name="Cheng Z."/>
            <person name="Nagamura Y."/>
            <person name="Antonio B.A."/>
            <person name="Kanamori H."/>
            <person name="Hosokawa S."/>
            <person name="Masukawa M."/>
            <person name="Arikawa K."/>
            <person name="Chiden Y."/>
            <person name="Hayashi M."/>
            <person name="Okamoto M."/>
            <person name="Ando T."/>
            <person name="Aoki H."/>
            <person name="Arita K."/>
            <person name="Hamada M."/>
            <person name="Harada C."/>
            <person name="Hijishita S."/>
            <person name="Honda M."/>
            <person name="Ichikawa Y."/>
            <person name="Idonuma A."/>
            <person name="Iijima M."/>
            <person name="Ikeda M."/>
            <person name="Ikeno M."/>
            <person name="Itoh S."/>
            <person name="Itoh T."/>
            <person name="Itoh Y."/>
            <person name="Itoh Y."/>
            <person name="Iwabuchi A."/>
            <person name="Kamiya K."/>
            <person name="Karasawa W."/>
            <person name="Katagiri S."/>
            <person name="Kikuta A."/>
            <person name="Kobayashi N."/>
            <person name="Kono I."/>
            <person name="Machita K."/>
            <person name="Maehara T."/>
            <person name="Mizuno H."/>
            <person name="Mizubayashi T."/>
            <person name="Mukai Y."/>
            <person name="Nagasaki H."/>
            <person name="Nakashima M."/>
            <person name="Nakama Y."/>
            <person name="Nakamichi Y."/>
            <person name="Nakamura M."/>
            <person name="Namiki N."/>
            <person name="Negishi M."/>
            <person name="Ohta I."/>
            <person name="Ono N."/>
            <person name="Saji S."/>
            <person name="Sakai K."/>
            <person name="Shibata M."/>
            <person name="Shimokawa T."/>
            <person name="Shomura A."/>
            <person name="Song J."/>
            <person name="Takazaki Y."/>
            <person name="Terasawa K."/>
            <person name="Tsuji K."/>
            <person name="Waki K."/>
            <person name="Yamagata H."/>
            <person name="Yamane H."/>
            <person name="Yoshiki S."/>
            <person name="Yoshihara R."/>
            <person name="Yukawa K."/>
            <person name="Zhong H."/>
            <person name="Iwama H."/>
            <person name="Endo T."/>
            <person name="Ito H."/>
            <person name="Hahn J.H."/>
            <person name="Kim H.I."/>
            <person name="Eun M.Y."/>
            <person name="Yano M."/>
            <person name="Jiang J."/>
            <person name="Gojobori T."/>
        </authorList>
    </citation>
    <scope>NUCLEOTIDE SEQUENCE [LARGE SCALE GENOMIC DNA]</scope>
</reference>
<dbReference type="AlphaFoldDB" id="Q8S0B8"/>
<name>Q8S0B8_ORYSJ</name>
<dbReference type="Proteomes" id="UP000817658">
    <property type="component" value="Chromosome 1"/>
</dbReference>
<accession>Q8S0B8</accession>
<gene>
    <name evidence="1" type="primary">B1112D09.22</name>
</gene>
<organism evidence="1">
    <name type="scientific">Oryza sativa subsp. japonica</name>
    <name type="common">Rice</name>
    <dbReference type="NCBI Taxonomy" id="39947"/>
    <lineage>
        <taxon>Eukaryota</taxon>
        <taxon>Viridiplantae</taxon>
        <taxon>Streptophyta</taxon>
        <taxon>Embryophyta</taxon>
        <taxon>Tracheophyta</taxon>
        <taxon>Spermatophyta</taxon>
        <taxon>Magnoliopsida</taxon>
        <taxon>Liliopsida</taxon>
        <taxon>Poales</taxon>
        <taxon>Poaceae</taxon>
        <taxon>BOP clade</taxon>
        <taxon>Oryzoideae</taxon>
        <taxon>Oryzeae</taxon>
        <taxon>Oryzinae</taxon>
        <taxon>Oryza</taxon>
        <taxon>Oryza sativa</taxon>
    </lineage>
</organism>
<dbReference type="EMBL" id="AP003432">
    <property type="protein sequence ID" value="BAB90273.1"/>
    <property type="molecule type" value="Genomic_DNA"/>
</dbReference>
<protein>
    <submittedName>
        <fullName evidence="1">Uncharacterized protein</fullName>
    </submittedName>
</protein>
<evidence type="ECO:0000313" key="1">
    <source>
        <dbReference type="EMBL" id="BAB90273.1"/>
    </source>
</evidence>
<proteinExistence type="predicted"/>
<sequence>MPLTGEINLEFASLAPLYGDIAHSLLHPTRRSNSIPRPARRRVLVIRRAGLKKGFWEALHVTSCCSSTTAPHCSSDACCRQHPVPRVVPVVQQNIQNPCFIDDIDCILYDGNDRITDDDIDHIIYNNNVSINSASLF</sequence>